<evidence type="ECO:0000313" key="1">
    <source>
        <dbReference type="EMBL" id="MPC91454.1"/>
    </source>
</evidence>
<protein>
    <submittedName>
        <fullName evidence="1">Uncharacterized protein</fullName>
    </submittedName>
</protein>
<dbReference type="OrthoDB" id="6379915at2759"/>
<reference evidence="1 2" key="1">
    <citation type="submission" date="2019-05" db="EMBL/GenBank/DDBJ databases">
        <title>Another draft genome of Portunus trituberculatus and its Hox gene families provides insights of decapod evolution.</title>
        <authorList>
            <person name="Jeong J.-H."/>
            <person name="Song I."/>
            <person name="Kim S."/>
            <person name="Choi T."/>
            <person name="Kim D."/>
            <person name="Ryu S."/>
            <person name="Kim W."/>
        </authorList>
    </citation>
    <scope>NUCLEOTIDE SEQUENCE [LARGE SCALE GENOMIC DNA]</scope>
    <source>
        <tissue evidence="1">Muscle</tissue>
    </source>
</reference>
<accession>A0A5B7JGH2</accession>
<organism evidence="1 2">
    <name type="scientific">Portunus trituberculatus</name>
    <name type="common">Swimming crab</name>
    <name type="synonym">Neptunus trituberculatus</name>
    <dbReference type="NCBI Taxonomy" id="210409"/>
    <lineage>
        <taxon>Eukaryota</taxon>
        <taxon>Metazoa</taxon>
        <taxon>Ecdysozoa</taxon>
        <taxon>Arthropoda</taxon>
        <taxon>Crustacea</taxon>
        <taxon>Multicrustacea</taxon>
        <taxon>Malacostraca</taxon>
        <taxon>Eumalacostraca</taxon>
        <taxon>Eucarida</taxon>
        <taxon>Decapoda</taxon>
        <taxon>Pleocyemata</taxon>
        <taxon>Brachyura</taxon>
        <taxon>Eubrachyura</taxon>
        <taxon>Portunoidea</taxon>
        <taxon>Portunidae</taxon>
        <taxon>Portuninae</taxon>
        <taxon>Portunus</taxon>
    </lineage>
</organism>
<name>A0A5B7JGH2_PORTR</name>
<evidence type="ECO:0000313" key="2">
    <source>
        <dbReference type="Proteomes" id="UP000324222"/>
    </source>
</evidence>
<sequence length="208" mass="23192">MAASSVFRSLNLDVPIADVPPGPPPWLLPIPEVTYTPTSKSDLPSLQRQLALQHVETVTSGVAPPCRIYTDGSLQPDGAAEFAQLFSSLYSDAERRKDPTARQSPTTNLFAATNTPTIFTASWYGDLLRLGYRPPWQIAGVEDEPPFADCRLCRAPRCDTLEHYCLAYPTVRHALPQAQPLDAVCRYLLDQDVLQKLFLQYPRFGVFR</sequence>
<proteinExistence type="predicted"/>
<dbReference type="EMBL" id="VSRR010087819">
    <property type="protein sequence ID" value="MPC91454.1"/>
    <property type="molecule type" value="Genomic_DNA"/>
</dbReference>
<comment type="caution">
    <text evidence="1">The sequence shown here is derived from an EMBL/GenBank/DDBJ whole genome shotgun (WGS) entry which is preliminary data.</text>
</comment>
<keyword evidence="2" id="KW-1185">Reference proteome</keyword>
<gene>
    <name evidence="1" type="ORF">E2C01_086492</name>
</gene>
<dbReference type="Proteomes" id="UP000324222">
    <property type="component" value="Unassembled WGS sequence"/>
</dbReference>
<dbReference type="AlphaFoldDB" id="A0A5B7JGH2"/>